<dbReference type="FunFam" id="3.30.70.270:FF:000001">
    <property type="entry name" value="Diguanylate cyclase domain protein"/>
    <property type="match status" value="1"/>
</dbReference>
<evidence type="ECO:0000256" key="3">
    <source>
        <dbReference type="SAM" id="Coils"/>
    </source>
</evidence>
<dbReference type="SMART" id="SM00267">
    <property type="entry name" value="GGDEF"/>
    <property type="match status" value="1"/>
</dbReference>
<dbReference type="OrthoDB" id="9813903at2"/>
<dbReference type="Pfam" id="PF00990">
    <property type="entry name" value="GGDEF"/>
    <property type="match status" value="1"/>
</dbReference>
<dbReference type="GO" id="GO:0043709">
    <property type="term" value="P:cell adhesion involved in single-species biofilm formation"/>
    <property type="evidence" value="ECO:0007669"/>
    <property type="project" value="TreeGrafter"/>
</dbReference>
<dbReference type="InterPro" id="IPR050469">
    <property type="entry name" value="Diguanylate_Cyclase"/>
</dbReference>
<evidence type="ECO:0000313" key="5">
    <source>
        <dbReference type="EMBL" id="ACV36074.1"/>
    </source>
</evidence>
<evidence type="ECO:0000256" key="2">
    <source>
        <dbReference type="ARBA" id="ARBA00034247"/>
    </source>
</evidence>
<dbReference type="EMBL" id="CP001715">
    <property type="protein sequence ID" value="ACV36074.1"/>
    <property type="molecule type" value="Genomic_DNA"/>
</dbReference>
<feature type="coiled-coil region" evidence="3">
    <location>
        <begin position="142"/>
        <end position="176"/>
    </location>
</feature>
<dbReference type="InterPro" id="IPR000160">
    <property type="entry name" value="GGDEF_dom"/>
</dbReference>
<sequence>MRYRHTTAASAEYLRLAVKRMTQQAAGLHPVSYAIWYEYVAGNNSALNADLDARLKELGRLDEQTTYALYSRHISEFDAATALRIGDSVDNLVDQVSESAALAGHEASRFGSTLERWSDTLSEPVSTGGEVASGVADILRGTRNMQNAISTLQTRLEESRRETQQLRQEVARAREEALIDGLTGLSNRKGFDLALTTCLEQATPEMPGPCLLMIDLDNFKRLNDGLGHVFGDRVLSSVGQILRANVKGKDTAARYGGEEFAVILPQTPRGGAIGLAEALRALVAASRIRRVGDEGPLIGNITVSIGVADYLAGESPTDFVNRADRALYLAKTQGRNRVILAPRPQPAAGKQADPLPR</sequence>
<feature type="domain" description="GGDEF" evidence="4">
    <location>
        <begin position="207"/>
        <end position="343"/>
    </location>
</feature>
<dbReference type="InterPro" id="IPR029787">
    <property type="entry name" value="Nucleotide_cyclase"/>
</dbReference>
<proteinExistence type="predicted"/>
<organism evidence="5">
    <name type="scientific">Accumulibacter regalis</name>
    <dbReference type="NCBI Taxonomy" id="522306"/>
    <lineage>
        <taxon>Bacteria</taxon>
        <taxon>Pseudomonadati</taxon>
        <taxon>Pseudomonadota</taxon>
        <taxon>Betaproteobacteria</taxon>
        <taxon>Candidatus Accumulibacter</taxon>
    </lineage>
</organism>
<dbReference type="GO" id="GO:0005886">
    <property type="term" value="C:plasma membrane"/>
    <property type="evidence" value="ECO:0007669"/>
    <property type="project" value="TreeGrafter"/>
</dbReference>
<dbReference type="InterPro" id="IPR043128">
    <property type="entry name" value="Rev_trsase/Diguanyl_cyclase"/>
</dbReference>
<dbReference type="GO" id="GO:1902201">
    <property type="term" value="P:negative regulation of bacterial-type flagellum-dependent cell motility"/>
    <property type="evidence" value="ECO:0007669"/>
    <property type="project" value="TreeGrafter"/>
</dbReference>
<dbReference type="SUPFAM" id="SSF55073">
    <property type="entry name" value="Nucleotide cyclase"/>
    <property type="match status" value="1"/>
</dbReference>
<dbReference type="CDD" id="cd01949">
    <property type="entry name" value="GGDEF"/>
    <property type="match status" value="1"/>
</dbReference>
<dbReference type="STRING" id="522306.CAP2UW1_2793"/>
<dbReference type="GO" id="GO:0052621">
    <property type="term" value="F:diguanylate cyclase activity"/>
    <property type="evidence" value="ECO:0007669"/>
    <property type="project" value="UniProtKB-EC"/>
</dbReference>
<comment type="catalytic activity">
    <reaction evidence="2">
        <text>2 GTP = 3',3'-c-di-GMP + 2 diphosphate</text>
        <dbReference type="Rhea" id="RHEA:24898"/>
        <dbReference type="ChEBI" id="CHEBI:33019"/>
        <dbReference type="ChEBI" id="CHEBI:37565"/>
        <dbReference type="ChEBI" id="CHEBI:58805"/>
        <dbReference type="EC" id="2.7.7.65"/>
    </reaction>
</comment>
<evidence type="ECO:0000259" key="4">
    <source>
        <dbReference type="PROSITE" id="PS50887"/>
    </source>
</evidence>
<dbReference type="PANTHER" id="PTHR45138">
    <property type="entry name" value="REGULATORY COMPONENTS OF SENSORY TRANSDUCTION SYSTEM"/>
    <property type="match status" value="1"/>
</dbReference>
<name>C7RTE1_ACCRE</name>
<dbReference type="EC" id="2.7.7.65" evidence="1"/>
<dbReference type="AlphaFoldDB" id="C7RTE1"/>
<protein>
    <recommendedName>
        <fullName evidence="1">diguanylate cyclase</fullName>
        <ecNumber evidence="1">2.7.7.65</ecNumber>
    </recommendedName>
</protein>
<keyword evidence="3" id="KW-0175">Coiled coil</keyword>
<gene>
    <name evidence="5" type="ordered locus">CAP2UW1_2793</name>
</gene>
<dbReference type="Gene3D" id="3.30.70.270">
    <property type="match status" value="1"/>
</dbReference>
<dbReference type="HOGENOM" id="CLU_000445_11_5_4"/>
<reference evidence="5" key="2">
    <citation type="submission" date="2009-09" db="EMBL/GenBank/DDBJ databases">
        <title>Complete sequence of chromosome of Candidatus Accumulibacter phosphatis clade IIA str. UW-1.</title>
        <authorList>
            <consortium name="US DOE Joint Genome Institute"/>
            <person name="Martin H.G."/>
            <person name="Ivanova N."/>
            <person name="Kunin V."/>
            <person name="Warnecke F."/>
            <person name="Barry K."/>
            <person name="He S."/>
            <person name="Salamov A."/>
            <person name="Szeto E."/>
            <person name="Dalin E."/>
            <person name="Pangilinan J.L."/>
            <person name="Lapidus A."/>
            <person name="Lowry S."/>
            <person name="Kyrpides N.C."/>
            <person name="McMahon K.D."/>
            <person name="Hugenholtz P."/>
        </authorList>
    </citation>
    <scope>NUCLEOTIDE SEQUENCE [LARGE SCALE GENOMIC DNA]</scope>
    <source>
        <strain evidence="5">UW-1</strain>
    </source>
</reference>
<dbReference type="PANTHER" id="PTHR45138:SF9">
    <property type="entry name" value="DIGUANYLATE CYCLASE DGCM-RELATED"/>
    <property type="match status" value="1"/>
</dbReference>
<dbReference type="PROSITE" id="PS50887">
    <property type="entry name" value="GGDEF"/>
    <property type="match status" value="1"/>
</dbReference>
<dbReference type="KEGG" id="app:CAP2UW1_2793"/>
<dbReference type="eggNOG" id="COG3706">
    <property type="taxonomic scope" value="Bacteria"/>
</dbReference>
<reference evidence="5" key="1">
    <citation type="submission" date="2009-08" db="EMBL/GenBank/DDBJ databases">
        <authorList>
            <consortium name="US DOE Joint Genome Institute"/>
            <person name="Lucas S."/>
            <person name="Copeland A."/>
            <person name="Lapidus A."/>
            <person name="Glavina del Rio T."/>
            <person name="Dalin E."/>
            <person name="Tice H."/>
            <person name="Bruce D."/>
            <person name="Barry K."/>
            <person name="Pitluck S."/>
            <person name="Lowry S."/>
            <person name="Larimer F."/>
            <person name="Land M."/>
            <person name="Hauser L."/>
            <person name="Kyrpides N."/>
            <person name="Ivanova N."/>
            <person name="McMahon K.D."/>
            <person name="Hugenholtz P."/>
        </authorList>
    </citation>
    <scope>NUCLEOTIDE SEQUENCE</scope>
    <source>
        <strain evidence="5">UW-1</strain>
    </source>
</reference>
<accession>C7RTE1</accession>
<dbReference type="NCBIfam" id="TIGR00254">
    <property type="entry name" value="GGDEF"/>
    <property type="match status" value="1"/>
</dbReference>
<evidence type="ECO:0000256" key="1">
    <source>
        <dbReference type="ARBA" id="ARBA00012528"/>
    </source>
</evidence>